<name>A0ABV6MQK1_9PSEU</name>
<evidence type="ECO:0000313" key="1">
    <source>
        <dbReference type="EMBL" id="MFC0542590.1"/>
    </source>
</evidence>
<keyword evidence="2" id="KW-1185">Reference proteome</keyword>
<reference evidence="1 2" key="1">
    <citation type="submission" date="2024-09" db="EMBL/GenBank/DDBJ databases">
        <authorList>
            <person name="Sun Q."/>
            <person name="Mori K."/>
        </authorList>
    </citation>
    <scope>NUCLEOTIDE SEQUENCE [LARGE SCALE GENOMIC DNA]</scope>
    <source>
        <strain evidence="1 2">TBRC 1432</strain>
    </source>
</reference>
<dbReference type="EMBL" id="JBHLUD010000004">
    <property type="protein sequence ID" value="MFC0542590.1"/>
    <property type="molecule type" value="Genomic_DNA"/>
</dbReference>
<gene>
    <name evidence="1" type="ORF">ACFFH7_13925</name>
</gene>
<dbReference type="InterPro" id="IPR011051">
    <property type="entry name" value="RmlC_Cupin_sf"/>
</dbReference>
<comment type="caution">
    <text evidence="1">The sequence shown here is derived from an EMBL/GenBank/DDBJ whole genome shotgun (WGS) entry which is preliminary data.</text>
</comment>
<dbReference type="SUPFAM" id="SSF51182">
    <property type="entry name" value="RmlC-like cupins"/>
    <property type="match status" value="1"/>
</dbReference>
<organism evidence="1 2">
    <name type="scientific">Kutzneria chonburiensis</name>
    <dbReference type="NCBI Taxonomy" id="1483604"/>
    <lineage>
        <taxon>Bacteria</taxon>
        <taxon>Bacillati</taxon>
        <taxon>Actinomycetota</taxon>
        <taxon>Actinomycetes</taxon>
        <taxon>Pseudonocardiales</taxon>
        <taxon>Pseudonocardiaceae</taxon>
        <taxon>Kutzneria</taxon>
    </lineage>
</organism>
<dbReference type="RefSeq" id="WP_273941008.1">
    <property type="nucleotide sequence ID" value="NZ_CP097263.1"/>
</dbReference>
<protein>
    <submittedName>
        <fullName evidence="1">Uncharacterized protein</fullName>
    </submittedName>
</protein>
<sequence>MAHWLGNENPDRVSLDESRNALSTGYFDQVVEKSITDVLAAADQGVNDPNGALLDLQDLLEDIRDTPAGPERVARMNSFVRTLGRADNLAAFLEIMRASLKTGGPDDHKVAERSRSGRSHCIYGWAGQSIVLASGNHPLATTVPPADGVEDFMGYPVSEWHASIHIWQPNPTAEGFESTKRHEPGAIVEPPHSHPFSFVSYVSKGQMRQSIYEELAEPTADTEGDRYHDMVLERVDGVWPPHNEYAANRLRTLEDRLLLSQGESYYMSTDQIHDVEVDRTTATDRPTITLFLCAETTQIPKSYMVPAMAEFHRDNSDILKKAVALTPQEWDAKLDATAKYLRGESDNLRLGDVFDCGSTYAFMNI</sequence>
<proteinExistence type="predicted"/>
<evidence type="ECO:0000313" key="2">
    <source>
        <dbReference type="Proteomes" id="UP001589810"/>
    </source>
</evidence>
<accession>A0ABV6MQK1</accession>
<dbReference type="Proteomes" id="UP001589810">
    <property type="component" value="Unassembled WGS sequence"/>
</dbReference>